<keyword evidence="5 10" id="KW-0547">Nucleotide-binding</keyword>
<evidence type="ECO:0000256" key="2">
    <source>
        <dbReference type="ARBA" id="ARBA00012052"/>
    </source>
</evidence>
<keyword evidence="4 10" id="KW-0808">Transferase</keyword>
<dbReference type="PANTHER" id="PTHR43527">
    <property type="entry name" value="4-DIPHOSPHOCYTIDYL-2-C-METHYL-D-ERYTHRITOL KINASE, CHLOROPLASTIC"/>
    <property type="match status" value="1"/>
</dbReference>
<dbReference type="InterPro" id="IPR014721">
    <property type="entry name" value="Ribsml_uS5_D2-typ_fold_subgr"/>
</dbReference>
<accession>A0A1Z4VUU7</accession>
<evidence type="ECO:0000256" key="3">
    <source>
        <dbReference type="ARBA" id="ARBA00017473"/>
    </source>
</evidence>
<evidence type="ECO:0000313" key="13">
    <source>
        <dbReference type="EMBL" id="BAZ95192.1"/>
    </source>
</evidence>
<evidence type="ECO:0000256" key="9">
    <source>
        <dbReference type="ARBA" id="ARBA00032554"/>
    </source>
</evidence>
<reference evidence="13 14" key="1">
    <citation type="submission" date="2017-05" db="EMBL/GenBank/DDBJ databases">
        <title>Thiocyanate degradation by Thiohalobacter thiocyanaticus FOKN1.</title>
        <authorList>
            <person name="Oshiki M."/>
            <person name="Fukushima T."/>
            <person name="Kawano S."/>
            <person name="Nakagawa J."/>
        </authorList>
    </citation>
    <scope>NUCLEOTIDE SEQUENCE [LARGE SCALE GENOMIC DNA]</scope>
    <source>
        <strain evidence="13 14">FOKN1</strain>
    </source>
</reference>
<evidence type="ECO:0000256" key="1">
    <source>
        <dbReference type="ARBA" id="ARBA00009684"/>
    </source>
</evidence>
<dbReference type="NCBIfam" id="NF011202">
    <property type="entry name" value="PRK14608.1"/>
    <property type="match status" value="1"/>
</dbReference>
<keyword evidence="14" id="KW-1185">Reference proteome</keyword>
<comment type="pathway">
    <text evidence="10">Isoprenoid biosynthesis; isopentenyl diphosphate biosynthesis via DXP pathway; isopentenyl diphosphate from 1-deoxy-D-xylulose 5-phosphate: step 3/6.</text>
</comment>
<comment type="similarity">
    <text evidence="1 10">Belongs to the GHMP kinase family. IspE subfamily.</text>
</comment>
<dbReference type="PIRSF" id="PIRSF010376">
    <property type="entry name" value="IspE"/>
    <property type="match status" value="1"/>
</dbReference>
<proteinExistence type="inferred from homology"/>
<dbReference type="AlphaFoldDB" id="A0A1Z4VUU7"/>
<dbReference type="SUPFAM" id="SSF54211">
    <property type="entry name" value="Ribosomal protein S5 domain 2-like"/>
    <property type="match status" value="1"/>
</dbReference>
<dbReference type="UniPathway" id="UPA00056">
    <property type="reaction ID" value="UER00094"/>
</dbReference>
<evidence type="ECO:0000259" key="11">
    <source>
        <dbReference type="Pfam" id="PF00288"/>
    </source>
</evidence>
<dbReference type="Pfam" id="PF00288">
    <property type="entry name" value="GHMP_kinases_N"/>
    <property type="match status" value="1"/>
</dbReference>
<dbReference type="InterPro" id="IPR036554">
    <property type="entry name" value="GHMP_kinase_C_sf"/>
</dbReference>
<comment type="catalytic activity">
    <reaction evidence="10">
        <text>4-CDP-2-C-methyl-D-erythritol + ATP = 4-CDP-2-C-methyl-D-erythritol 2-phosphate + ADP + H(+)</text>
        <dbReference type="Rhea" id="RHEA:18437"/>
        <dbReference type="ChEBI" id="CHEBI:15378"/>
        <dbReference type="ChEBI" id="CHEBI:30616"/>
        <dbReference type="ChEBI" id="CHEBI:57823"/>
        <dbReference type="ChEBI" id="CHEBI:57919"/>
        <dbReference type="ChEBI" id="CHEBI:456216"/>
        <dbReference type="EC" id="2.7.1.148"/>
    </reaction>
</comment>
<feature type="domain" description="GHMP kinase C-terminal" evidence="12">
    <location>
        <begin position="203"/>
        <end position="261"/>
    </location>
</feature>
<dbReference type="Proteomes" id="UP000218765">
    <property type="component" value="Chromosome"/>
</dbReference>
<dbReference type="GO" id="GO:0019288">
    <property type="term" value="P:isopentenyl diphosphate biosynthetic process, methylerythritol 4-phosphate pathway"/>
    <property type="evidence" value="ECO:0007669"/>
    <property type="project" value="UniProtKB-UniRule"/>
</dbReference>
<dbReference type="Gene3D" id="3.30.70.890">
    <property type="entry name" value="GHMP kinase, C-terminal domain"/>
    <property type="match status" value="1"/>
</dbReference>
<keyword evidence="6 10" id="KW-0418">Kinase</keyword>
<keyword evidence="7 10" id="KW-0067">ATP-binding</keyword>
<dbReference type="EC" id="2.7.1.148" evidence="2 10"/>
<dbReference type="InterPro" id="IPR006204">
    <property type="entry name" value="GHMP_kinase_N_dom"/>
</dbReference>
<evidence type="ECO:0000256" key="4">
    <source>
        <dbReference type="ARBA" id="ARBA00022679"/>
    </source>
</evidence>
<dbReference type="PANTHER" id="PTHR43527:SF2">
    <property type="entry name" value="4-DIPHOSPHOCYTIDYL-2-C-METHYL-D-ERYTHRITOL KINASE, CHLOROPLASTIC"/>
    <property type="match status" value="1"/>
</dbReference>
<dbReference type="GO" id="GO:0016114">
    <property type="term" value="P:terpenoid biosynthetic process"/>
    <property type="evidence" value="ECO:0007669"/>
    <property type="project" value="UniProtKB-UniRule"/>
</dbReference>
<evidence type="ECO:0000313" key="14">
    <source>
        <dbReference type="Proteomes" id="UP000218765"/>
    </source>
</evidence>
<evidence type="ECO:0000256" key="7">
    <source>
        <dbReference type="ARBA" id="ARBA00022840"/>
    </source>
</evidence>
<evidence type="ECO:0000256" key="10">
    <source>
        <dbReference type="HAMAP-Rule" id="MF_00061"/>
    </source>
</evidence>
<evidence type="ECO:0000259" key="12">
    <source>
        <dbReference type="Pfam" id="PF08544"/>
    </source>
</evidence>
<feature type="active site" evidence="10">
    <location>
        <position position="12"/>
    </location>
</feature>
<protein>
    <recommendedName>
        <fullName evidence="3 10">4-diphosphocytidyl-2-C-methyl-D-erythritol kinase</fullName>
        <shortName evidence="10">CMK</shortName>
        <ecNumber evidence="2 10">2.7.1.148</ecNumber>
    </recommendedName>
    <alternativeName>
        <fullName evidence="9 10">4-(cytidine-5'-diphospho)-2-C-methyl-D-erythritol kinase</fullName>
    </alternativeName>
</protein>
<feature type="domain" description="GHMP kinase N-terminal" evidence="11">
    <location>
        <begin position="68"/>
        <end position="144"/>
    </location>
</feature>
<organism evidence="13 14">
    <name type="scientific">Thiohalobacter thiocyanaticus</name>
    <dbReference type="NCBI Taxonomy" id="585455"/>
    <lineage>
        <taxon>Bacteria</taxon>
        <taxon>Pseudomonadati</taxon>
        <taxon>Pseudomonadota</taxon>
        <taxon>Gammaproteobacteria</taxon>
        <taxon>Thiohalobacterales</taxon>
        <taxon>Thiohalobacteraceae</taxon>
        <taxon>Thiohalobacter</taxon>
    </lineage>
</organism>
<feature type="binding site" evidence="10">
    <location>
        <begin position="95"/>
        <end position="105"/>
    </location>
    <ligand>
        <name>ATP</name>
        <dbReference type="ChEBI" id="CHEBI:30616"/>
    </ligand>
</feature>
<keyword evidence="8 10" id="KW-0414">Isoprene biosynthesis</keyword>
<dbReference type="InterPro" id="IPR004424">
    <property type="entry name" value="IspE"/>
</dbReference>
<dbReference type="SUPFAM" id="SSF55060">
    <property type="entry name" value="GHMP Kinase, C-terminal domain"/>
    <property type="match status" value="1"/>
</dbReference>
<evidence type="ECO:0000256" key="8">
    <source>
        <dbReference type="ARBA" id="ARBA00023229"/>
    </source>
</evidence>
<gene>
    <name evidence="10" type="primary">ispE</name>
    <name evidence="13" type="ORF">FOKN1_2834</name>
</gene>
<dbReference type="Gene3D" id="3.30.230.10">
    <property type="match status" value="1"/>
</dbReference>
<evidence type="ECO:0000256" key="5">
    <source>
        <dbReference type="ARBA" id="ARBA00022741"/>
    </source>
</evidence>
<dbReference type="InterPro" id="IPR020568">
    <property type="entry name" value="Ribosomal_Su5_D2-typ_SF"/>
</dbReference>
<dbReference type="GO" id="GO:0005524">
    <property type="term" value="F:ATP binding"/>
    <property type="evidence" value="ECO:0007669"/>
    <property type="project" value="UniProtKB-UniRule"/>
</dbReference>
<feature type="active site" evidence="10">
    <location>
        <position position="137"/>
    </location>
</feature>
<evidence type="ECO:0000256" key="6">
    <source>
        <dbReference type="ARBA" id="ARBA00022777"/>
    </source>
</evidence>
<dbReference type="Pfam" id="PF08544">
    <property type="entry name" value="GHMP_kinases_C"/>
    <property type="match status" value="1"/>
</dbReference>
<name>A0A1Z4VUU7_9GAMM</name>
<dbReference type="NCBIfam" id="TIGR00154">
    <property type="entry name" value="ispE"/>
    <property type="match status" value="1"/>
</dbReference>
<dbReference type="InterPro" id="IPR013750">
    <property type="entry name" value="GHMP_kinase_C_dom"/>
</dbReference>
<dbReference type="EMBL" id="AP018052">
    <property type="protein sequence ID" value="BAZ95192.1"/>
    <property type="molecule type" value="Genomic_DNA"/>
</dbReference>
<dbReference type="GO" id="GO:0050515">
    <property type="term" value="F:4-(cytidine 5'-diphospho)-2-C-methyl-D-erythritol kinase activity"/>
    <property type="evidence" value="ECO:0007669"/>
    <property type="project" value="UniProtKB-UniRule"/>
</dbReference>
<sequence length="283" mass="30638">MRAESGWPAPAKLNLFLHITGRRPDGYHTLQSLFQFLDQGDRLEFSLTEAPAIRLLTPMPGVPSDQDLTVRAARLLQQRADVRRGVEIRLDKRLPLGGGLGGGSSDAATTLVVLNRLWEAGLDEDELAALGLQLGADVPVFVRGRAAWAEGVGERLTPVEVPEPWYLVIVPPVSVSTAAVFQHPELTRDSRPITISDFLAGRSRNDCEAIVRQLYPEIAAALDWLNGRTRARLTGTGACVFGAFRDHAAALAAQQALPAGWEGFIARGCNRSPLHAALAADRM</sequence>
<dbReference type="KEGG" id="ttc:FOKN1_2834"/>
<comment type="function">
    <text evidence="10">Catalyzes the phosphorylation of the position 2 hydroxy group of 4-diphosphocytidyl-2C-methyl-D-erythritol.</text>
</comment>
<dbReference type="HAMAP" id="MF_00061">
    <property type="entry name" value="IspE"/>
    <property type="match status" value="1"/>
</dbReference>